<organism evidence="1 2">
    <name type="scientific">Panicum virgatum</name>
    <name type="common">Blackwell switchgrass</name>
    <dbReference type="NCBI Taxonomy" id="38727"/>
    <lineage>
        <taxon>Eukaryota</taxon>
        <taxon>Viridiplantae</taxon>
        <taxon>Streptophyta</taxon>
        <taxon>Embryophyta</taxon>
        <taxon>Tracheophyta</taxon>
        <taxon>Spermatophyta</taxon>
        <taxon>Magnoliopsida</taxon>
        <taxon>Liliopsida</taxon>
        <taxon>Poales</taxon>
        <taxon>Poaceae</taxon>
        <taxon>PACMAD clade</taxon>
        <taxon>Panicoideae</taxon>
        <taxon>Panicodae</taxon>
        <taxon>Paniceae</taxon>
        <taxon>Panicinae</taxon>
        <taxon>Panicum</taxon>
        <taxon>Panicum sect. Hiantes</taxon>
    </lineage>
</organism>
<dbReference type="AlphaFoldDB" id="A0A8T0VVZ9"/>
<gene>
    <name evidence="1" type="ORF">PVAP13_2KG082900</name>
</gene>
<name>A0A8T0VVZ9_PANVG</name>
<accession>A0A8T0VVZ9</accession>
<dbReference type="Proteomes" id="UP000823388">
    <property type="component" value="Chromosome 2K"/>
</dbReference>
<keyword evidence="2" id="KW-1185">Reference proteome</keyword>
<evidence type="ECO:0000313" key="1">
    <source>
        <dbReference type="EMBL" id="KAG2640302.1"/>
    </source>
</evidence>
<sequence>MLYNLQGRWQRSVISLPISKWKLGPICCIIDMGITVGT</sequence>
<comment type="caution">
    <text evidence="1">The sequence shown here is derived from an EMBL/GenBank/DDBJ whole genome shotgun (WGS) entry which is preliminary data.</text>
</comment>
<protein>
    <submittedName>
        <fullName evidence="1">Uncharacterized protein</fullName>
    </submittedName>
</protein>
<evidence type="ECO:0000313" key="2">
    <source>
        <dbReference type="Proteomes" id="UP000823388"/>
    </source>
</evidence>
<proteinExistence type="predicted"/>
<dbReference type="EMBL" id="CM029039">
    <property type="protein sequence ID" value="KAG2640302.1"/>
    <property type="molecule type" value="Genomic_DNA"/>
</dbReference>
<reference evidence="1" key="1">
    <citation type="submission" date="2020-05" db="EMBL/GenBank/DDBJ databases">
        <title>WGS assembly of Panicum virgatum.</title>
        <authorList>
            <person name="Lovell J.T."/>
            <person name="Jenkins J."/>
            <person name="Shu S."/>
            <person name="Juenger T.E."/>
            <person name="Schmutz J."/>
        </authorList>
    </citation>
    <scope>NUCLEOTIDE SEQUENCE</scope>
    <source>
        <strain evidence="1">AP13</strain>
    </source>
</reference>